<organism evidence="1 2">
    <name type="scientific">Desmophyllum pertusum</name>
    <dbReference type="NCBI Taxonomy" id="174260"/>
    <lineage>
        <taxon>Eukaryota</taxon>
        <taxon>Metazoa</taxon>
        <taxon>Cnidaria</taxon>
        <taxon>Anthozoa</taxon>
        <taxon>Hexacorallia</taxon>
        <taxon>Scleractinia</taxon>
        <taxon>Caryophylliina</taxon>
        <taxon>Caryophylliidae</taxon>
        <taxon>Desmophyllum</taxon>
    </lineage>
</organism>
<dbReference type="Proteomes" id="UP001163046">
    <property type="component" value="Unassembled WGS sequence"/>
</dbReference>
<evidence type="ECO:0000313" key="2">
    <source>
        <dbReference type="Proteomes" id="UP001163046"/>
    </source>
</evidence>
<comment type="caution">
    <text evidence="1">The sequence shown here is derived from an EMBL/GenBank/DDBJ whole genome shotgun (WGS) entry which is preliminary data.</text>
</comment>
<accession>A0A9W9YKE7</accession>
<protein>
    <submittedName>
        <fullName evidence="1">Uncharacterized protein</fullName>
    </submittedName>
</protein>
<keyword evidence="2" id="KW-1185">Reference proteome</keyword>
<dbReference type="EMBL" id="MU827330">
    <property type="protein sequence ID" value="KAJ7354965.1"/>
    <property type="molecule type" value="Genomic_DNA"/>
</dbReference>
<gene>
    <name evidence="1" type="ORF">OS493_029074</name>
</gene>
<reference evidence="1" key="1">
    <citation type="submission" date="2023-01" db="EMBL/GenBank/DDBJ databases">
        <title>Genome assembly of the deep-sea coral Lophelia pertusa.</title>
        <authorList>
            <person name="Herrera S."/>
            <person name="Cordes E."/>
        </authorList>
    </citation>
    <scope>NUCLEOTIDE SEQUENCE</scope>
    <source>
        <strain evidence="1">USNM1676648</strain>
        <tissue evidence="1">Polyp</tissue>
    </source>
</reference>
<proteinExistence type="predicted"/>
<sequence length="209" mass="24221">MGTVSRRFTLALRKRGHMSRVASANDVHVESTSTQTARKAKSVDHLTFCHQSQEEMEAKWKRNLQELYQENIQVTMGTVFRRFTLALRKRGHMSRVVSANDVHVESTLTQTMRNARSVDHLTFCHQSQEEMEAKWKRNLQEIFVCPFGMSEFECRVEVLKHAIMLEMDKENATDMDKYNLAKRRKACCTSLLKSDEEKAARTMGILGYV</sequence>
<name>A0A9W9YKE7_9CNID</name>
<dbReference type="AlphaFoldDB" id="A0A9W9YKE7"/>
<evidence type="ECO:0000313" key="1">
    <source>
        <dbReference type="EMBL" id="KAJ7354965.1"/>
    </source>
</evidence>